<evidence type="ECO:0000256" key="6">
    <source>
        <dbReference type="ARBA" id="ARBA00023160"/>
    </source>
</evidence>
<evidence type="ECO:0000256" key="4">
    <source>
        <dbReference type="ARBA" id="ARBA00022832"/>
    </source>
</evidence>
<keyword evidence="6 7" id="KW-0275">Fatty acid biosynthesis</keyword>
<evidence type="ECO:0000256" key="3">
    <source>
        <dbReference type="ARBA" id="ARBA00022553"/>
    </source>
</evidence>
<evidence type="ECO:0000256" key="1">
    <source>
        <dbReference type="ARBA" id="ARBA00022450"/>
    </source>
</evidence>
<protein>
    <recommendedName>
        <fullName evidence="7">Acyl carrier protein</fullName>
        <shortName evidence="7">ACP</shortName>
    </recommendedName>
</protein>
<dbReference type="SUPFAM" id="SSF47336">
    <property type="entry name" value="ACP-like"/>
    <property type="match status" value="1"/>
</dbReference>
<dbReference type="PATRIC" id="fig|797515.3.peg.2316"/>
<dbReference type="AlphaFoldDB" id="G9ZS53"/>
<sequence length="87" mass="10009">MRMGVIMDKKEVFNKIADLVSDQFDIDRDKITGSLNFREDLDADSIDFVEFVLDLEDTFNAEISDDDAEKLNTIDEAVDYVMAHQDK</sequence>
<evidence type="ECO:0000259" key="8">
    <source>
        <dbReference type="PROSITE" id="PS50075"/>
    </source>
</evidence>
<dbReference type="InterPro" id="IPR009081">
    <property type="entry name" value="PP-bd_ACP"/>
</dbReference>
<dbReference type="PANTHER" id="PTHR20863:SF76">
    <property type="entry name" value="CARRIER DOMAIN-CONTAINING PROTEIN"/>
    <property type="match status" value="1"/>
</dbReference>
<dbReference type="InterPro" id="IPR036736">
    <property type="entry name" value="ACP-like_sf"/>
</dbReference>
<comment type="similarity">
    <text evidence="7">Belongs to the acyl carrier protein (ACP) family.</text>
</comment>
<accession>G9ZS53</accession>
<dbReference type="EMBL" id="AGEY01000195">
    <property type="protein sequence ID" value="EHL95833.1"/>
    <property type="molecule type" value="Genomic_DNA"/>
</dbReference>
<dbReference type="GO" id="GO:0009245">
    <property type="term" value="P:lipid A biosynthetic process"/>
    <property type="evidence" value="ECO:0007669"/>
    <property type="project" value="TreeGrafter"/>
</dbReference>
<evidence type="ECO:0000256" key="7">
    <source>
        <dbReference type="HAMAP-Rule" id="MF_01217"/>
    </source>
</evidence>
<organism evidence="9 10">
    <name type="scientific">Lentilactobacillus parafarraginis F0439</name>
    <dbReference type="NCBI Taxonomy" id="797515"/>
    <lineage>
        <taxon>Bacteria</taxon>
        <taxon>Bacillati</taxon>
        <taxon>Bacillota</taxon>
        <taxon>Bacilli</taxon>
        <taxon>Lactobacillales</taxon>
        <taxon>Lactobacillaceae</taxon>
        <taxon>Lentilactobacillus</taxon>
    </lineage>
</organism>
<keyword evidence="10" id="KW-1185">Reference proteome</keyword>
<dbReference type="HOGENOM" id="CLU_108696_5_1_9"/>
<keyword evidence="1 7" id="KW-0596">Phosphopantetheine</keyword>
<dbReference type="GO" id="GO:0000036">
    <property type="term" value="F:acyl carrier activity"/>
    <property type="evidence" value="ECO:0007669"/>
    <property type="project" value="UniProtKB-UniRule"/>
</dbReference>
<comment type="PTM">
    <text evidence="7">4'-phosphopantetheine is transferred from CoA to a specific serine of apo-ACP by AcpS. This modification is essential for activity because fatty acids are bound in thioester linkage to the sulfhydryl of the prosthetic group.</text>
</comment>
<dbReference type="GO" id="GO:0000035">
    <property type="term" value="F:acyl binding"/>
    <property type="evidence" value="ECO:0007669"/>
    <property type="project" value="TreeGrafter"/>
</dbReference>
<comment type="function">
    <text evidence="7">Carrier of the growing fatty acid chain in fatty acid biosynthesis.</text>
</comment>
<evidence type="ECO:0000256" key="2">
    <source>
        <dbReference type="ARBA" id="ARBA00022516"/>
    </source>
</evidence>
<keyword evidence="3 7" id="KW-0597">Phosphoprotein</keyword>
<dbReference type="PROSITE" id="PS50075">
    <property type="entry name" value="CARRIER"/>
    <property type="match status" value="1"/>
</dbReference>
<evidence type="ECO:0000313" key="10">
    <source>
        <dbReference type="Proteomes" id="UP000004625"/>
    </source>
</evidence>
<keyword evidence="4 7" id="KW-0276">Fatty acid metabolism</keyword>
<comment type="subcellular location">
    <subcellularLocation>
        <location evidence="7">Cytoplasm</location>
    </subcellularLocation>
</comment>
<gene>
    <name evidence="7" type="primary">acpP</name>
    <name evidence="9" type="ORF">HMPREF9103_02571</name>
</gene>
<dbReference type="GO" id="GO:0016020">
    <property type="term" value="C:membrane"/>
    <property type="evidence" value="ECO:0007669"/>
    <property type="project" value="GOC"/>
</dbReference>
<dbReference type="Proteomes" id="UP000004625">
    <property type="component" value="Unassembled WGS sequence"/>
</dbReference>
<comment type="pathway">
    <text evidence="7">Lipid metabolism; fatty acid biosynthesis.</text>
</comment>
<keyword evidence="2 7" id="KW-0444">Lipid biosynthesis</keyword>
<keyword evidence="7" id="KW-0963">Cytoplasm</keyword>
<comment type="caution">
    <text evidence="9">The sequence shown here is derived from an EMBL/GenBank/DDBJ whole genome shotgun (WGS) entry which is preliminary data.</text>
</comment>
<dbReference type="STRING" id="797515.HMPREF9103_02571"/>
<keyword evidence="5 7" id="KW-0443">Lipid metabolism</keyword>
<dbReference type="UniPathway" id="UPA00094"/>
<dbReference type="Pfam" id="PF00550">
    <property type="entry name" value="PP-binding"/>
    <property type="match status" value="1"/>
</dbReference>
<name>G9ZS53_9LACO</name>
<feature type="domain" description="Carrier" evidence="8">
    <location>
        <begin position="10"/>
        <end position="85"/>
    </location>
</feature>
<dbReference type="Gene3D" id="1.10.1200.10">
    <property type="entry name" value="ACP-like"/>
    <property type="match status" value="1"/>
</dbReference>
<feature type="modified residue" description="O-(pantetheine 4'-phosphoryl)serine" evidence="7">
    <location>
        <position position="45"/>
    </location>
</feature>
<evidence type="ECO:0000313" key="9">
    <source>
        <dbReference type="EMBL" id="EHL95833.1"/>
    </source>
</evidence>
<dbReference type="InterPro" id="IPR003231">
    <property type="entry name" value="ACP"/>
</dbReference>
<proteinExistence type="inferred from homology"/>
<reference evidence="9 10" key="1">
    <citation type="submission" date="2011-09" db="EMBL/GenBank/DDBJ databases">
        <authorList>
            <person name="Weinstock G."/>
            <person name="Sodergren E."/>
            <person name="Clifton S."/>
            <person name="Fulton L."/>
            <person name="Fulton B."/>
            <person name="Courtney L."/>
            <person name="Fronick C."/>
            <person name="Harrison M."/>
            <person name="Strong C."/>
            <person name="Farmer C."/>
            <person name="Delahaunty K."/>
            <person name="Markovic C."/>
            <person name="Hall O."/>
            <person name="Minx P."/>
            <person name="Tomlinson C."/>
            <person name="Mitreva M."/>
            <person name="Hou S."/>
            <person name="Chen J."/>
            <person name="Wollam A."/>
            <person name="Pepin K.H."/>
            <person name="Johnson M."/>
            <person name="Bhonagiri V."/>
            <person name="Zhang X."/>
            <person name="Suruliraj S."/>
            <person name="Warren W."/>
            <person name="Chinwalla A."/>
            <person name="Mardis E.R."/>
            <person name="Wilson R.K."/>
        </authorList>
    </citation>
    <scope>NUCLEOTIDE SEQUENCE [LARGE SCALE GENOMIC DNA]</scope>
    <source>
        <strain evidence="9 10">F0439</strain>
    </source>
</reference>
<dbReference type="HAMAP" id="MF_01217">
    <property type="entry name" value="Acyl_carrier"/>
    <property type="match status" value="1"/>
</dbReference>
<dbReference type="eggNOG" id="COG0236">
    <property type="taxonomic scope" value="Bacteria"/>
</dbReference>
<dbReference type="PANTHER" id="PTHR20863">
    <property type="entry name" value="ACYL CARRIER PROTEIN"/>
    <property type="match status" value="1"/>
</dbReference>
<evidence type="ECO:0000256" key="5">
    <source>
        <dbReference type="ARBA" id="ARBA00023098"/>
    </source>
</evidence>
<dbReference type="GO" id="GO:0005829">
    <property type="term" value="C:cytosol"/>
    <property type="evidence" value="ECO:0007669"/>
    <property type="project" value="TreeGrafter"/>
</dbReference>